<protein>
    <submittedName>
        <fullName evidence="3">Uncharacterized protein</fullName>
    </submittedName>
</protein>
<feature type="compositionally biased region" description="Low complexity" evidence="1">
    <location>
        <begin position="35"/>
        <end position="47"/>
    </location>
</feature>
<feature type="chain" id="PRO_5040803575" evidence="2">
    <location>
        <begin position="17"/>
        <end position="151"/>
    </location>
</feature>
<feature type="signal peptide" evidence="2">
    <location>
        <begin position="1"/>
        <end position="16"/>
    </location>
</feature>
<evidence type="ECO:0000313" key="4">
    <source>
        <dbReference type="Proteomes" id="UP001140011"/>
    </source>
</evidence>
<dbReference type="AlphaFoldDB" id="A0A9W8GS69"/>
<proteinExistence type="predicted"/>
<accession>A0A9W8GS69</accession>
<reference evidence="3" key="1">
    <citation type="submission" date="2022-07" db="EMBL/GenBank/DDBJ databases">
        <title>Phylogenomic reconstructions and comparative analyses of Kickxellomycotina fungi.</title>
        <authorList>
            <person name="Reynolds N.K."/>
            <person name="Stajich J.E."/>
            <person name="Barry K."/>
            <person name="Grigoriev I.V."/>
            <person name="Crous P."/>
            <person name="Smith M.E."/>
        </authorList>
    </citation>
    <scope>NUCLEOTIDE SEQUENCE</scope>
    <source>
        <strain evidence="3">BCRC 34297</strain>
    </source>
</reference>
<feature type="region of interest" description="Disordered" evidence="1">
    <location>
        <begin position="24"/>
        <end position="66"/>
    </location>
</feature>
<evidence type="ECO:0000256" key="2">
    <source>
        <dbReference type="SAM" id="SignalP"/>
    </source>
</evidence>
<dbReference type="OrthoDB" id="5594784at2759"/>
<organism evidence="3 4">
    <name type="scientific">Coemansia pectinata</name>
    <dbReference type="NCBI Taxonomy" id="1052879"/>
    <lineage>
        <taxon>Eukaryota</taxon>
        <taxon>Fungi</taxon>
        <taxon>Fungi incertae sedis</taxon>
        <taxon>Zoopagomycota</taxon>
        <taxon>Kickxellomycotina</taxon>
        <taxon>Kickxellomycetes</taxon>
        <taxon>Kickxellales</taxon>
        <taxon>Kickxellaceae</taxon>
        <taxon>Coemansia</taxon>
    </lineage>
</organism>
<keyword evidence="4" id="KW-1185">Reference proteome</keyword>
<keyword evidence="2" id="KW-0732">Signal</keyword>
<gene>
    <name evidence="3" type="ORF">GGI19_004444</name>
</gene>
<sequence length="151" mass="15126">MGAAVAILGLPLLTCASPATQHPPIAQGSQARALPAPTVTSPVSSSAQGQLPQPTPSSSSSSSSSAYDYSFAVGLSGFDGSITHYSVSYSDPYVSGIVGVGHAQPTVAPVTVVNNGVVCNKDFPGLLSFLGLDLGIRLNLLLLGIDACVAL</sequence>
<dbReference type="Proteomes" id="UP001140011">
    <property type="component" value="Unassembled WGS sequence"/>
</dbReference>
<evidence type="ECO:0000256" key="1">
    <source>
        <dbReference type="SAM" id="MobiDB-lite"/>
    </source>
</evidence>
<dbReference type="EMBL" id="JANBUH010000392">
    <property type="protein sequence ID" value="KAJ2751503.1"/>
    <property type="molecule type" value="Genomic_DNA"/>
</dbReference>
<name>A0A9W8GS69_9FUNG</name>
<comment type="caution">
    <text evidence="3">The sequence shown here is derived from an EMBL/GenBank/DDBJ whole genome shotgun (WGS) entry which is preliminary data.</text>
</comment>
<evidence type="ECO:0000313" key="3">
    <source>
        <dbReference type="EMBL" id="KAJ2751503.1"/>
    </source>
</evidence>